<proteinExistence type="predicted"/>
<dbReference type="EMBL" id="KB030789">
    <property type="protein sequence ID" value="ELK09941.1"/>
    <property type="molecule type" value="Genomic_DNA"/>
</dbReference>
<evidence type="ECO:0000313" key="2">
    <source>
        <dbReference type="EMBL" id="ELK09941.1"/>
    </source>
</evidence>
<accession>L5KGR2</accession>
<organism evidence="2 3">
    <name type="scientific">Pteropus alecto</name>
    <name type="common">Black flying fox</name>
    <dbReference type="NCBI Taxonomy" id="9402"/>
    <lineage>
        <taxon>Eukaryota</taxon>
        <taxon>Metazoa</taxon>
        <taxon>Chordata</taxon>
        <taxon>Craniata</taxon>
        <taxon>Vertebrata</taxon>
        <taxon>Euteleostomi</taxon>
        <taxon>Mammalia</taxon>
        <taxon>Eutheria</taxon>
        <taxon>Laurasiatheria</taxon>
        <taxon>Chiroptera</taxon>
        <taxon>Yinpterochiroptera</taxon>
        <taxon>Pteropodoidea</taxon>
        <taxon>Pteropodidae</taxon>
        <taxon>Pteropodinae</taxon>
        <taxon>Pteropus</taxon>
    </lineage>
</organism>
<evidence type="ECO:0000313" key="3">
    <source>
        <dbReference type="Proteomes" id="UP000010552"/>
    </source>
</evidence>
<evidence type="ECO:0000256" key="1">
    <source>
        <dbReference type="SAM" id="Phobius"/>
    </source>
</evidence>
<keyword evidence="1" id="KW-0472">Membrane</keyword>
<gene>
    <name evidence="2" type="ORF">PAL_GLEAN10013195</name>
</gene>
<dbReference type="Proteomes" id="UP000010552">
    <property type="component" value="Unassembled WGS sequence"/>
</dbReference>
<reference evidence="3" key="1">
    <citation type="journal article" date="2013" name="Science">
        <title>Comparative analysis of bat genomes provides insight into the evolution of flight and immunity.</title>
        <authorList>
            <person name="Zhang G."/>
            <person name="Cowled C."/>
            <person name="Shi Z."/>
            <person name="Huang Z."/>
            <person name="Bishop-Lilly K.A."/>
            <person name="Fang X."/>
            <person name="Wynne J.W."/>
            <person name="Xiong Z."/>
            <person name="Baker M.L."/>
            <person name="Zhao W."/>
            <person name="Tachedjian M."/>
            <person name="Zhu Y."/>
            <person name="Zhou P."/>
            <person name="Jiang X."/>
            <person name="Ng J."/>
            <person name="Yang L."/>
            <person name="Wu L."/>
            <person name="Xiao J."/>
            <person name="Feng Y."/>
            <person name="Chen Y."/>
            <person name="Sun X."/>
            <person name="Zhang Y."/>
            <person name="Marsh G.A."/>
            <person name="Crameri G."/>
            <person name="Broder C.C."/>
            <person name="Frey K.G."/>
            <person name="Wang L.F."/>
            <person name="Wang J."/>
        </authorList>
    </citation>
    <scope>NUCLEOTIDE SEQUENCE [LARGE SCALE GENOMIC DNA]</scope>
</reference>
<keyword evidence="3" id="KW-1185">Reference proteome</keyword>
<dbReference type="STRING" id="9402.L5KGR2"/>
<feature type="transmembrane region" description="Helical" evidence="1">
    <location>
        <begin position="36"/>
        <end position="52"/>
    </location>
</feature>
<protein>
    <submittedName>
        <fullName evidence="2">Uncharacterized protein</fullName>
    </submittedName>
</protein>
<name>L5KGR2_PTEAL</name>
<keyword evidence="1" id="KW-0812">Transmembrane</keyword>
<feature type="transmembrane region" description="Helical" evidence="1">
    <location>
        <begin position="12"/>
        <end position="30"/>
    </location>
</feature>
<dbReference type="AlphaFoldDB" id="L5KGR2"/>
<sequence length="85" mass="9464">MRLYTLSKRHFVLVFVVFFVCFGLTVFIGIRGKVQVWILLSFLVLLLQRFLAQPSCTHLLSPAKGPVVRPPSGGVTLLPSHTARA</sequence>
<dbReference type="InParanoid" id="L5KGR2"/>
<keyword evidence="1" id="KW-1133">Transmembrane helix</keyword>